<reference evidence="5 6" key="1">
    <citation type="submission" date="2020-08" db="EMBL/GenBank/DDBJ databases">
        <title>Acidobacteriota in marine sediments use diverse sulfur dissimilation pathways.</title>
        <authorList>
            <person name="Wasmund K."/>
        </authorList>
    </citation>
    <scope>NUCLEOTIDE SEQUENCE [LARGE SCALE GENOMIC DNA]</scope>
    <source>
        <strain evidence="5">MAG AM4</strain>
    </source>
</reference>
<protein>
    <submittedName>
        <fullName evidence="5">Dihydrofolate reductase family protein</fullName>
    </submittedName>
</protein>
<dbReference type="NCBIfam" id="TIGR00227">
    <property type="entry name" value="ribD_Cterm"/>
    <property type="match status" value="1"/>
</dbReference>
<proteinExistence type="predicted"/>
<dbReference type="GO" id="GO:0050661">
    <property type="term" value="F:NADP binding"/>
    <property type="evidence" value="ECO:0007669"/>
    <property type="project" value="InterPro"/>
</dbReference>
<dbReference type="PANTHER" id="PTHR38011:SF7">
    <property type="entry name" value="2,5-DIAMINO-6-RIBOSYLAMINO-4(3H)-PYRIMIDINONE 5'-PHOSPHATE REDUCTASE"/>
    <property type="match status" value="1"/>
</dbReference>
<evidence type="ECO:0000313" key="5">
    <source>
        <dbReference type="EMBL" id="MBD3867035.1"/>
    </source>
</evidence>
<dbReference type="EMBL" id="JACXWD010000005">
    <property type="protein sequence ID" value="MBD3867035.1"/>
    <property type="molecule type" value="Genomic_DNA"/>
</dbReference>
<keyword evidence="3" id="KW-0560">Oxidoreductase</keyword>
<evidence type="ECO:0000256" key="2">
    <source>
        <dbReference type="ARBA" id="ARBA00022857"/>
    </source>
</evidence>
<dbReference type="InterPro" id="IPR011549">
    <property type="entry name" value="RibD_C"/>
</dbReference>
<dbReference type="InterPro" id="IPR024072">
    <property type="entry name" value="DHFR-like_dom_sf"/>
</dbReference>
<gene>
    <name evidence="5" type="ORF">IFK94_02830</name>
</gene>
<evidence type="ECO:0000256" key="1">
    <source>
        <dbReference type="ARBA" id="ARBA00005104"/>
    </source>
</evidence>
<evidence type="ECO:0000259" key="4">
    <source>
        <dbReference type="Pfam" id="PF01872"/>
    </source>
</evidence>
<dbReference type="SUPFAM" id="SSF53597">
    <property type="entry name" value="Dihydrofolate reductase-like"/>
    <property type="match status" value="1"/>
</dbReference>
<dbReference type="Proteomes" id="UP000648239">
    <property type="component" value="Unassembled WGS sequence"/>
</dbReference>
<dbReference type="UniPathway" id="UPA00275"/>
<dbReference type="PANTHER" id="PTHR38011">
    <property type="entry name" value="DIHYDROFOLATE REDUCTASE FAMILY PROTEIN (AFU_ORTHOLOGUE AFUA_8G06820)"/>
    <property type="match status" value="1"/>
</dbReference>
<dbReference type="InterPro" id="IPR002734">
    <property type="entry name" value="RibDG_C"/>
</dbReference>
<sequence>MERPFVYMNMAMTVDGKITSARREYANFTSDLDRTFMDRLRAEADAILIGAGTLRSDDPPLHVRNPEMREYRRSLGKPDHLPRIVVTAGGDLDGSLSFFEYAGGRPPLVATVESLDRDRLERLEAHAEVVQVGTTSVDLTKLLALLESRGIHRLLVEGGGEMNWELLHAGLVDEIYVTVAPVLLGGRDAPTLLEGDGWPMDLHRRLNLLEMRREGDEIYCRYGVQTL</sequence>
<comment type="caution">
    <text evidence="5">The sequence shown here is derived from an EMBL/GenBank/DDBJ whole genome shotgun (WGS) entry which is preliminary data.</text>
</comment>
<name>A0A8J7C1C4_9BACT</name>
<evidence type="ECO:0000313" key="6">
    <source>
        <dbReference type="Proteomes" id="UP000648239"/>
    </source>
</evidence>
<evidence type="ECO:0000256" key="3">
    <source>
        <dbReference type="ARBA" id="ARBA00023002"/>
    </source>
</evidence>
<comment type="pathway">
    <text evidence="1">Cofactor biosynthesis; riboflavin biosynthesis.</text>
</comment>
<dbReference type="GO" id="GO:0009231">
    <property type="term" value="P:riboflavin biosynthetic process"/>
    <property type="evidence" value="ECO:0007669"/>
    <property type="project" value="UniProtKB-UniPathway"/>
</dbReference>
<dbReference type="Gene3D" id="3.40.430.10">
    <property type="entry name" value="Dihydrofolate Reductase, subunit A"/>
    <property type="match status" value="1"/>
</dbReference>
<keyword evidence="2" id="KW-0521">NADP</keyword>
<accession>A0A8J7C1C4</accession>
<dbReference type="AlphaFoldDB" id="A0A8J7C1C4"/>
<organism evidence="5 6">
    <name type="scientific">Candidatus Polarisedimenticola svalbardensis</name>
    <dbReference type="NCBI Taxonomy" id="2886004"/>
    <lineage>
        <taxon>Bacteria</taxon>
        <taxon>Pseudomonadati</taxon>
        <taxon>Acidobacteriota</taxon>
        <taxon>Candidatus Polarisedimenticolia</taxon>
        <taxon>Candidatus Polarisedimenticolales</taxon>
        <taxon>Candidatus Polarisedimenticolaceae</taxon>
        <taxon>Candidatus Polarisedimenticola</taxon>
    </lineage>
</organism>
<dbReference type="GO" id="GO:0008703">
    <property type="term" value="F:5-amino-6-(5-phosphoribosylamino)uracil reductase activity"/>
    <property type="evidence" value="ECO:0007669"/>
    <property type="project" value="InterPro"/>
</dbReference>
<feature type="domain" description="Bacterial bifunctional deaminase-reductase C-terminal" evidence="4">
    <location>
        <begin position="4"/>
        <end position="213"/>
    </location>
</feature>
<dbReference type="InterPro" id="IPR050765">
    <property type="entry name" value="Riboflavin_Biosynth_HTPR"/>
</dbReference>
<dbReference type="Pfam" id="PF01872">
    <property type="entry name" value="RibD_C"/>
    <property type="match status" value="1"/>
</dbReference>